<organism evidence="1 2">
    <name type="scientific">Clostridium senegalense</name>
    <dbReference type="NCBI Taxonomy" id="1465809"/>
    <lineage>
        <taxon>Bacteria</taxon>
        <taxon>Bacillati</taxon>
        <taxon>Bacillota</taxon>
        <taxon>Clostridia</taxon>
        <taxon>Eubacteriales</taxon>
        <taxon>Clostridiaceae</taxon>
        <taxon>Clostridium</taxon>
    </lineage>
</organism>
<reference evidence="1 2" key="1">
    <citation type="submission" date="2020-02" db="EMBL/GenBank/DDBJ databases">
        <title>Genome assembly of a novel Clostridium senegalense strain.</title>
        <authorList>
            <person name="Gupta T.B."/>
            <person name="Jauregui R."/>
            <person name="Maclean P."/>
            <person name="Nawarathana A."/>
            <person name="Brightwell G."/>
        </authorList>
    </citation>
    <scope>NUCLEOTIDE SEQUENCE [LARGE SCALE GENOMIC DNA]</scope>
    <source>
        <strain evidence="1 2">AGRFS4</strain>
    </source>
</reference>
<keyword evidence="2" id="KW-1185">Reference proteome</keyword>
<dbReference type="RefSeq" id="WP_199869664.1">
    <property type="nucleotide sequence ID" value="NZ_JAAGPU010000010.1"/>
</dbReference>
<evidence type="ECO:0000313" key="1">
    <source>
        <dbReference type="EMBL" id="NEU04624.1"/>
    </source>
</evidence>
<dbReference type="SUPFAM" id="SSF53163">
    <property type="entry name" value="HybD-like"/>
    <property type="match status" value="1"/>
</dbReference>
<dbReference type="Proteomes" id="UP000481872">
    <property type="component" value="Unassembled WGS sequence"/>
</dbReference>
<dbReference type="NCBIfam" id="TIGR02841">
    <property type="entry name" value="spore_YyaC"/>
    <property type="match status" value="1"/>
</dbReference>
<protein>
    <submittedName>
        <fullName evidence="1">Spore protease YyaC</fullName>
    </submittedName>
</protein>
<keyword evidence="1" id="KW-0378">Hydrolase</keyword>
<sequence length="172" mass="19095">MKEVIFYDSIKLDILNCIKDIEDREIIILAIGTDKILGDCLGPLTGEFLIEMKCPCEIYGTLKNPVHAKNLKKILKIIEKNHKNPYVIAIDASVGNLDEINKIMVKNDSIFPGLGFKKSLPEVGDLSITGIVGTEEEVVYDLLNNLSLNQVYIMAKTISKAIIAALNESNIY</sequence>
<dbReference type="EMBL" id="JAAGPU010000010">
    <property type="protein sequence ID" value="NEU04624.1"/>
    <property type="molecule type" value="Genomic_DNA"/>
</dbReference>
<dbReference type="InterPro" id="IPR009665">
    <property type="entry name" value="YyaC"/>
</dbReference>
<gene>
    <name evidence="1" type="primary">yyaC</name>
    <name evidence="1" type="ORF">G3M99_07055</name>
</gene>
<evidence type="ECO:0000313" key="2">
    <source>
        <dbReference type="Proteomes" id="UP000481872"/>
    </source>
</evidence>
<dbReference type="GO" id="GO:0008233">
    <property type="term" value="F:peptidase activity"/>
    <property type="evidence" value="ECO:0007669"/>
    <property type="project" value="UniProtKB-KW"/>
</dbReference>
<dbReference type="Pfam" id="PF06866">
    <property type="entry name" value="DUF1256"/>
    <property type="match status" value="1"/>
</dbReference>
<dbReference type="AlphaFoldDB" id="A0A6M0H363"/>
<name>A0A6M0H363_9CLOT</name>
<dbReference type="GO" id="GO:0006508">
    <property type="term" value="P:proteolysis"/>
    <property type="evidence" value="ECO:0007669"/>
    <property type="project" value="UniProtKB-KW"/>
</dbReference>
<dbReference type="InterPro" id="IPR023430">
    <property type="entry name" value="Pept_HybD-like_dom_sf"/>
</dbReference>
<proteinExistence type="predicted"/>
<comment type="caution">
    <text evidence="1">The sequence shown here is derived from an EMBL/GenBank/DDBJ whole genome shotgun (WGS) entry which is preliminary data.</text>
</comment>
<accession>A0A6M0H363</accession>
<keyword evidence="1" id="KW-0645">Protease</keyword>